<sequence length="209" mass="22714">MEQTQPTLTERRRAATELEIATAAAHLFTEHGAAETSAEDIAERAGVSLRTFYRYFPNKHEAVAPFFSSGATHWQQAIAESTPGMSPLESVEQAIRNELSPTSHNEAIDFARTRALLRVTLADPELRRVWMIVNQESEVALLPVITSITADDSDPLSLRLLAAAATDAIRIALESWALQESSSAAPPLELALTSFGRLTAGIPELHAAK</sequence>
<accession>A0A7X5R2X2</accession>
<evidence type="ECO:0000313" key="7">
    <source>
        <dbReference type="Proteomes" id="UP000541033"/>
    </source>
</evidence>
<dbReference type="PRINTS" id="PR00455">
    <property type="entry name" value="HTHTETR"/>
</dbReference>
<dbReference type="AlphaFoldDB" id="A0A7X5R2X2"/>
<reference evidence="6 7" key="1">
    <citation type="submission" date="2020-02" db="EMBL/GenBank/DDBJ databases">
        <title>Sequencing the genomes of 1000 actinobacteria strains.</title>
        <authorList>
            <person name="Klenk H.-P."/>
        </authorList>
    </citation>
    <scope>NUCLEOTIDE SEQUENCE [LARGE SCALE GENOMIC DNA]</scope>
    <source>
        <strain evidence="6 7">DSM 27960</strain>
    </source>
</reference>
<dbReference type="InterPro" id="IPR050109">
    <property type="entry name" value="HTH-type_TetR-like_transc_reg"/>
</dbReference>
<feature type="domain" description="HTH tetR-type" evidence="5">
    <location>
        <begin position="14"/>
        <end position="74"/>
    </location>
</feature>
<dbReference type="Gene3D" id="1.10.357.10">
    <property type="entry name" value="Tetracycline Repressor, domain 2"/>
    <property type="match status" value="1"/>
</dbReference>
<evidence type="ECO:0000256" key="1">
    <source>
        <dbReference type="ARBA" id="ARBA00023015"/>
    </source>
</evidence>
<dbReference type="InterPro" id="IPR009057">
    <property type="entry name" value="Homeodomain-like_sf"/>
</dbReference>
<dbReference type="InterPro" id="IPR001647">
    <property type="entry name" value="HTH_TetR"/>
</dbReference>
<proteinExistence type="predicted"/>
<evidence type="ECO:0000256" key="3">
    <source>
        <dbReference type="ARBA" id="ARBA00023163"/>
    </source>
</evidence>
<keyword evidence="1" id="KW-0805">Transcription regulation</keyword>
<protein>
    <submittedName>
        <fullName evidence="6">AcrR family transcriptional regulator</fullName>
    </submittedName>
</protein>
<dbReference type="Proteomes" id="UP000541033">
    <property type="component" value="Unassembled WGS sequence"/>
</dbReference>
<gene>
    <name evidence="6" type="ORF">FHX76_002586</name>
</gene>
<dbReference type="GO" id="GO:0000976">
    <property type="term" value="F:transcription cis-regulatory region binding"/>
    <property type="evidence" value="ECO:0007669"/>
    <property type="project" value="TreeGrafter"/>
</dbReference>
<dbReference type="Pfam" id="PF00440">
    <property type="entry name" value="TetR_N"/>
    <property type="match status" value="1"/>
</dbReference>
<keyword evidence="7" id="KW-1185">Reference proteome</keyword>
<comment type="caution">
    <text evidence="6">The sequence shown here is derived from an EMBL/GenBank/DDBJ whole genome shotgun (WGS) entry which is preliminary data.</text>
</comment>
<dbReference type="SUPFAM" id="SSF46689">
    <property type="entry name" value="Homeodomain-like"/>
    <property type="match status" value="1"/>
</dbReference>
<name>A0A7X5R2X2_9MICO</name>
<dbReference type="RefSeq" id="WP_167151187.1">
    <property type="nucleotide sequence ID" value="NZ_JAAMOX010000002.1"/>
</dbReference>
<keyword evidence="3" id="KW-0804">Transcription</keyword>
<evidence type="ECO:0000256" key="4">
    <source>
        <dbReference type="PROSITE-ProRule" id="PRU00335"/>
    </source>
</evidence>
<evidence type="ECO:0000256" key="2">
    <source>
        <dbReference type="ARBA" id="ARBA00023125"/>
    </source>
</evidence>
<keyword evidence="2 4" id="KW-0238">DNA-binding</keyword>
<organism evidence="6 7">
    <name type="scientific">Lysinibacter cavernae</name>
    <dbReference type="NCBI Taxonomy" id="1640652"/>
    <lineage>
        <taxon>Bacteria</taxon>
        <taxon>Bacillati</taxon>
        <taxon>Actinomycetota</taxon>
        <taxon>Actinomycetes</taxon>
        <taxon>Micrococcales</taxon>
        <taxon>Microbacteriaceae</taxon>
        <taxon>Lysinibacter</taxon>
    </lineage>
</organism>
<evidence type="ECO:0000259" key="5">
    <source>
        <dbReference type="PROSITE" id="PS50977"/>
    </source>
</evidence>
<feature type="DNA-binding region" description="H-T-H motif" evidence="4">
    <location>
        <begin position="37"/>
        <end position="56"/>
    </location>
</feature>
<dbReference type="PROSITE" id="PS50977">
    <property type="entry name" value="HTH_TETR_2"/>
    <property type="match status" value="1"/>
</dbReference>
<dbReference type="PANTHER" id="PTHR30055:SF238">
    <property type="entry name" value="MYCOFACTOCIN BIOSYNTHESIS TRANSCRIPTIONAL REGULATOR MFTR-RELATED"/>
    <property type="match status" value="1"/>
</dbReference>
<dbReference type="PANTHER" id="PTHR30055">
    <property type="entry name" value="HTH-TYPE TRANSCRIPTIONAL REGULATOR RUTR"/>
    <property type="match status" value="1"/>
</dbReference>
<dbReference type="GO" id="GO:0003700">
    <property type="term" value="F:DNA-binding transcription factor activity"/>
    <property type="evidence" value="ECO:0007669"/>
    <property type="project" value="TreeGrafter"/>
</dbReference>
<evidence type="ECO:0000313" key="6">
    <source>
        <dbReference type="EMBL" id="NIH54690.1"/>
    </source>
</evidence>
<dbReference type="EMBL" id="JAAMOX010000002">
    <property type="protein sequence ID" value="NIH54690.1"/>
    <property type="molecule type" value="Genomic_DNA"/>
</dbReference>